<reference evidence="1" key="1">
    <citation type="submission" date="2020-05" db="EMBL/GenBank/DDBJ databases">
        <title>Large-scale comparative analyses of tick genomes elucidate their genetic diversity and vector capacities.</title>
        <authorList>
            <person name="Jia N."/>
            <person name="Wang J."/>
            <person name="Shi W."/>
            <person name="Du L."/>
            <person name="Sun Y."/>
            <person name="Zhan W."/>
            <person name="Jiang J."/>
            <person name="Wang Q."/>
            <person name="Zhang B."/>
            <person name="Ji P."/>
            <person name="Sakyi L.B."/>
            <person name="Cui X."/>
            <person name="Yuan T."/>
            <person name="Jiang B."/>
            <person name="Yang W."/>
            <person name="Lam T.T.-Y."/>
            <person name="Chang Q."/>
            <person name="Ding S."/>
            <person name="Wang X."/>
            <person name="Zhu J."/>
            <person name="Ruan X."/>
            <person name="Zhao L."/>
            <person name="Wei J."/>
            <person name="Que T."/>
            <person name="Du C."/>
            <person name="Cheng J."/>
            <person name="Dai P."/>
            <person name="Han X."/>
            <person name="Huang E."/>
            <person name="Gao Y."/>
            <person name="Liu J."/>
            <person name="Shao H."/>
            <person name="Ye R."/>
            <person name="Li L."/>
            <person name="Wei W."/>
            <person name="Wang X."/>
            <person name="Wang C."/>
            <person name="Yang T."/>
            <person name="Huo Q."/>
            <person name="Li W."/>
            <person name="Guo W."/>
            <person name="Chen H."/>
            <person name="Zhou L."/>
            <person name="Ni X."/>
            <person name="Tian J."/>
            <person name="Zhou Y."/>
            <person name="Sheng Y."/>
            <person name="Liu T."/>
            <person name="Pan Y."/>
            <person name="Xia L."/>
            <person name="Li J."/>
            <person name="Zhao F."/>
            <person name="Cao W."/>
        </authorList>
    </citation>
    <scope>NUCLEOTIDE SEQUENCE</scope>
    <source>
        <strain evidence="1">Hyas-2018</strain>
    </source>
</reference>
<accession>A0ACB7RYI0</accession>
<comment type="caution">
    <text evidence="1">The sequence shown here is derived from an EMBL/GenBank/DDBJ whole genome shotgun (WGS) entry which is preliminary data.</text>
</comment>
<evidence type="ECO:0000313" key="1">
    <source>
        <dbReference type="EMBL" id="KAH6927977.1"/>
    </source>
</evidence>
<proteinExistence type="predicted"/>
<sequence>MSHHILNIKANERVARAEVPCLHEQPVWDEQPSRRATHPRAAENLRFKTDTSVTPEHCKKLGRLIQKYRGCFGDSVSEKKKAAEMKVEVTTEEPIRFRA</sequence>
<evidence type="ECO:0000313" key="2">
    <source>
        <dbReference type="Proteomes" id="UP000821845"/>
    </source>
</evidence>
<keyword evidence="2" id="KW-1185">Reference proteome</keyword>
<organism evidence="1 2">
    <name type="scientific">Hyalomma asiaticum</name>
    <name type="common">Tick</name>
    <dbReference type="NCBI Taxonomy" id="266040"/>
    <lineage>
        <taxon>Eukaryota</taxon>
        <taxon>Metazoa</taxon>
        <taxon>Ecdysozoa</taxon>
        <taxon>Arthropoda</taxon>
        <taxon>Chelicerata</taxon>
        <taxon>Arachnida</taxon>
        <taxon>Acari</taxon>
        <taxon>Parasitiformes</taxon>
        <taxon>Ixodida</taxon>
        <taxon>Ixodoidea</taxon>
        <taxon>Ixodidae</taxon>
        <taxon>Hyalomminae</taxon>
        <taxon>Hyalomma</taxon>
    </lineage>
</organism>
<gene>
    <name evidence="1" type="ORF">HPB50_010207</name>
</gene>
<dbReference type="Proteomes" id="UP000821845">
    <property type="component" value="Chromosome 6"/>
</dbReference>
<dbReference type="EMBL" id="CM023486">
    <property type="protein sequence ID" value="KAH6927977.1"/>
    <property type="molecule type" value="Genomic_DNA"/>
</dbReference>
<name>A0ACB7RYI0_HYAAI</name>
<protein>
    <submittedName>
        <fullName evidence="1">Uncharacterized protein</fullName>
    </submittedName>
</protein>